<dbReference type="Proteomes" id="UP001501470">
    <property type="component" value="Unassembled WGS sequence"/>
</dbReference>
<protein>
    <recommendedName>
        <fullName evidence="4">Secreted protein</fullName>
    </recommendedName>
</protein>
<accession>A0ABP4P1B8</accession>
<comment type="caution">
    <text evidence="2">The sequence shown here is derived from an EMBL/GenBank/DDBJ whole genome shotgun (WGS) entry which is preliminary data.</text>
</comment>
<gene>
    <name evidence="2" type="ORF">GCM10009827_108250</name>
</gene>
<name>A0ABP4P1B8_9ACTN</name>
<feature type="chain" id="PRO_5045710402" description="Secreted protein" evidence="1">
    <location>
        <begin position="23"/>
        <end position="124"/>
    </location>
</feature>
<evidence type="ECO:0008006" key="4">
    <source>
        <dbReference type="Google" id="ProtNLM"/>
    </source>
</evidence>
<dbReference type="EMBL" id="BAAAQD010000041">
    <property type="protein sequence ID" value="GAA1568874.1"/>
    <property type="molecule type" value="Genomic_DNA"/>
</dbReference>
<evidence type="ECO:0000256" key="1">
    <source>
        <dbReference type="SAM" id="SignalP"/>
    </source>
</evidence>
<evidence type="ECO:0000313" key="3">
    <source>
        <dbReference type="Proteomes" id="UP001501470"/>
    </source>
</evidence>
<organism evidence="2 3">
    <name type="scientific">Dactylosporangium maewongense</name>
    <dbReference type="NCBI Taxonomy" id="634393"/>
    <lineage>
        <taxon>Bacteria</taxon>
        <taxon>Bacillati</taxon>
        <taxon>Actinomycetota</taxon>
        <taxon>Actinomycetes</taxon>
        <taxon>Micromonosporales</taxon>
        <taxon>Micromonosporaceae</taxon>
        <taxon>Dactylosporangium</taxon>
    </lineage>
</organism>
<evidence type="ECO:0000313" key="2">
    <source>
        <dbReference type="EMBL" id="GAA1568874.1"/>
    </source>
</evidence>
<feature type="signal peptide" evidence="1">
    <location>
        <begin position="1"/>
        <end position="22"/>
    </location>
</feature>
<dbReference type="RefSeq" id="WP_344513779.1">
    <property type="nucleotide sequence ID" value="NZ_BAAAQD010000041.1"/>
</dbReference>
<proteinExistence type="predicted"/>
<keyword evidence="3" id="KW-1185">Reference proteome</keyword>
<reference evidence="3" key="1">
    <citation type="journal article" date="2019" name="Int. J. Syst. Evol. Microbiol.">
        <title>The Global Catalogue of Microorganisms (GCM) 10K type strain sequencing project: providing services to taxonomists for standard genome sequencing and annotation.</title>
        <authorList>
            <consortium name="The Broad Institute Genomics Platform"/>
            <consortium name="The Broad Institute Genome Sequencing Center for Infectious Disease"/>
            <person name="Wu L."/>
            <person name="Ma J."/>
        </authorList>
    </citation>
    <scope>NUCLEOTIDE SEQUENCE [LARGE SCALE GENOMIC DNA]</scope>
    <source>
        <strain evidence="3">JCM 15933</strain>
    </source>
</reference>
<keyword evidence="1" id="KW-0732">Signal</keyword>
<sequence>MLTAAVVMPLVVVLGWGAAAYAGTNRTAGSRGEGVRAIFYHDGEHFFVCDDSTDGLQVYGEYIWNDVNYQKYNALGGGTCYDHNLDFPENRTFMFRACLDYPVLPPPAPGLPGDWCTPWVAAIT</sequence>